<sequence length="609" mass="70483">MKANRIILVLFIFYIQSLNAQVEKIHFENGNIKEIGEYDSTGKAIGEWKHYHENGQLESIGKYENGEAIGEWKFYYKNGQLERVGKFENKIATGKWTFYFDNGKLKSIGNLENGQVVGEWKFYYKNGQLKMIGKYANVKPAGEWKFYHENGQLSSIGKMENGIVIGDWKHYYENGQLEKIENLKNGKLMYISSYFDVNGTALNQETLQNGNGFVNEYYQGLLINKIEYINGEMKEDTFSILPFWDNAYYLNSFAWGVYEKTNSTTTELNNAIIWVKRAIKLNKDSYNTDTYAALLYKTGFYTLALEMAEESLVLGKKEKLDITATEKLIEKIKEKQDAGSSLSFIGMEYIDAFMLQPKIEEFNGGKRDPDFLYDLSINAIRVNKKDASDYVKAYYKTQKNLMTAKTIDLMYQYIENPLSDEFIFLQKNEVEAEKLYQENSISDKLDLVVLEYAITVNKENQPKTITTQNMVLAVEKTILKFRPQKAFELKNRFGMQISTDTNDHALFEKYTLAYLDKNYKNQSMGFLNDTAWRFFEHSINIESLEKALKWAIESVSKSSNFHNNDTVANLYYKLGDKNNARIYAEIAIKLGKVTGKNTTTTELLFQKLK</sequence>
<keyword evidence="2" id="KW-1185">Reference proteome</keyword>
<evidence type="ECO:0000313" key="1">
    <source>
        <dbReference type="EMBL" id="PQJ82181.1"/>
    </source>
</evidence>
<dbReference type="AlphaFoldDB" id="A0A2S7WXN9"/>
<dbReference type="SUPFAM" id="SSF82185">
    <property type="entry name" value="Histone H3 K4-specific methyltransferase SET7/9 N-terminal domain"/>
    <property type="match status" value="2"/>
</dbReference>
<dbReference type="RefSeq" id="WP_105020752.1">
    <property type="nucleotide sequence ID" value="NZ_MSCM01000001.1"/>
</dbReference>
<dbReference type="InterPro" id="IPR011652">
    <property type="entry name" value="MORN_2"/>
</dbReference>
<dbReference type="EMBL" id="MSCM01000001">
    <property type="protein sequence ID" value="PQJ82181.1"/>
    <property type="molecule type" value="Genomic_DNA"/>
</dbReference>
<proteinExistence type="predicted"/>
<dbReference type="PANTHER" id="PTHR33706:SF1">
    <property type="entry name" value="TPR REPEAT PROTEIN"/>
    <property type="match status" value="1"/>
</dbReference>
<protein>
    <recommendedName>
        <fullName evidence="3">Antitoxin component YwqK of the YwqJK toxin-antitoxin module</fullName>
    </recommendedName>
</protein>
<name>A0A2S7WXN9_9FLAO</name>
<dbReference type="Pfam" id="PF07661">
    <property type="entry name" value="MORN_2"/>
    <property type="match status" value="6"/>
</dbReference>
<dbReference type="PANTHER" id="PTHR33706">
    <property type="entry name" value="MORN VARIANT REPEAT PROTEIN"/>
    <property type="match status" value="1"/>
</dbReference>
<organism evidence="1 2">
    <name type="scientific">Polaribacter glomeratus</name>
    <dbReference type="NCBI Taxonomy" id="102"/>
    <lineage>
        <taxon>Bacteria</taxon>
        <taxon>Pseudomonadati</taxon>
        <taxon>Bacteroidota</taxon>
        <taxon>Flavobacteriia</taxon>
        <taxon>Flavobacteriales</taxon>
        <taxon>Flavobacteriaceae</taxon>
    </lineage>
</organism>
<comment type="caution">
    <text evidence="1">The sequence shown here is derived from an EMBL/GenBank/DDBJ whole genome shotgun (WGS) entry which is preliminary data.</text>
</comment>
<reference evidence="1 2" key="1">
    <citation type="submission" date="2016-12" db="EMBL/GenBank/DDBJ databases">
        <title>Trade-off between light-utilization and light-protection in marine flavobacteria.</title>
        <authorList>
            <person name="Kumagai Y."/>
            <person name="Yoshizawa S."/>
            <person name="Kogure K."/>
            <person name="Iwasaki W."/>
        </authorList>
    </citation>
    <scope>NUCLEOTIDE SEQUENCE [LARGE SCALE GENOMIC DNA]</scope>
    <source>
        <strain evidence="1 2">ATCC 43844</strain>
    </source>
</reference>
<accession>A0A2S7WXN9</accession>
<dbReference type="Proteomes" id="UP000239068">
    <property type="component" value="Unassembled WGS sequence"/>
</dbReference>
<dbReference type="Gene3D" id="2.20.110.10">
    <property type="entry name" value="Histone H3 K4-specific methyltransferase SET7/9 N-terminal domain"/>
    <property type="match status" value="1"/>
</dbReference>
<evidence type="ECO:0008006" key="3">
    <source>
        <dbReference type="Google" id="ProtNLM"/>
    </source>
</evidence>
<evidence type="ECO:0000313" key="2">
    <source>
        <dbReference type="Proteomes" id="UP000239068"/>
    </source>
</evidence>
<gene>
    <name evidence="1" type="ORF">BTO16_06150</name>
</gene>
<dbReference type="OrthoDB" id="7342920at2"/>
<dbReference type="Gene3D" id="3.90.930.1">
    <property type="match status" value="1"/>
</dbReference>